<reference evidence="2" key="2">
    <citation type="submission" date="2017-12" db="EMBL/GenBank/DDBJ databases">
        <title>WGS assembly of Marchantia polymorpha.</title>
        <authorList>
            <person name="Bowman J.L."/>
            <person name="Kohchi T."/>
            <person name="Yamato K.T."/>
            <person name="Jenkins J."/>
            <person name="Shu S."/>
            <person name="Ishizaki K."/>
            <person name="Yamaoka S."/>
            <person name="Nishihama R."/>
            <person name="Nakamura Y."/>
            <person name="Berger F."/>
            <person name="Adam C."/>
            <person name="Aki S.S."/>
            <person name="Althoff F."/>
            <person name="Araki T."/>
            <person name="Arteaga-Vazquez M.A."/>
            <person name="Balasubrmanian S."/>
            <person name="Bauer D."/>
            <person name="Boehm C.R."/>
            <person name="Briginshaw L."/>
            <person name="Caballero-Perez J."/>
            <person name="Catarino B."/>
            <person name="Chen F."/>
            <person name="Chiyoda S."/>
            <person name="Chovatia M."/>
            <person name="Davies K.M."/>
            <person name="Delmans M."/>
            <person name="Demura T."/>
            <person name="Dierschke T."/>
            <person name="Dolan L."/>
            <person name="Dorantes-Acosta A.E."/>
            <person name="Eklund D.M."/>
            <person name="Florent S.N."/>
            <person name="Flores-Sandoval E."/>
            <person name="Fujiyama A."/>
            <person name="Fukuzawa H."/>
            <person name="Galik B."/>
            <person name="Grimanelli D."/>
            <person name="Grimwood J."/>
            <person name="Grossniklaus U."/>
            <person name="Hamada T."/>
            <person name="Haseloff J."/>
            <person name="Hetherington A.J."/>
            <person name="Higo A."/>
            <person name="Hirakawa Y."/>
            <person name="Hundley H.N."/>
            <person name="Ikeda Y."/>
            <person name="Inoue K."/>
            <person name="Inoue S."/>
            <person name="Ishida S."/>
            <person name="Jia Q."/>
            <person name="Kakita M."/>
            <person name="Kanazawa T."/>
            <person name="Kawai Y."/>
            <person name="Kawashima T."/>
            <person name="Kennedy M."/>
            <person name="Kinose K."/>
            <person name="Kinoshita T."/>
            <person name="Kohara Y."/>
            <person name="Koide E."/>
            <person name="Komatsu K."/>
            <person name="Kopischke S."/>
            <person name="Kubo M."/>
            <person name="Kyozuka J."/>
            <person name="Lagercrantz U."/>
            <person name="Lin S.S."/>
            <person name="Lindquist E."/>
            <person name="Lipzen A.M."/>
            <person name="Lu C."/>
            <person name="Luna E.D."/>
            <person name="Martienssen R.A."/>
            <person name="Minamino N."/>
            <person name="Mizutani M."/>
            <person name="Mizutani M."/>
            <person name="Mochizuki N."/>
            <person name="Monte I."/>
            <person name="Mosher R."/>
            <person name="Nagasaki H."/>
            <person name="Nakagami H."/>
            <person name="Naramoto S."/>
            <person name="Nishitani K."/>
            <person name="Ohtani M."/>
            <person name="Okamoto T."/>
            <person name="Okumura M."/>
            <person name="Phillips J."/>
            <person name="Pollak B."/>
            <person name="Reinders A."/>
            <person name="Roevekamp M."/>
            <person name="Sano R."/>
            <person name="Sawa S."/>
            <person name="Schmid M.W."/>
            <person name="Shirakawa M."/>
            <person name="Solano R."/>
            <person name="Spunde A."/>
            <person name="Suetsugu N."/>
            <person name="Sugano S."/>
            <person name="Sugiyama A."/>
            <person name="Sun R."/>
            <person name="Suzuki Y."/>
            <person name="Takenaka M."/>
            <person name="Takezawa D."/>
            <person name="Tomogane H."/>
            <person name="Tsuzuki M."/>
            <person name="Ueda T."/>
            <person name="Umeda M."/>
            <person name="Ward J.M."/>
            <person name="Watanabe Y."/>
            <person name="Yazaki K."/>
            <person name="Yokoyama R."/>
            <person name="Yoshitake Y."/>
            <person name="Yotsui I."/>
            <person name="Zachgo S."/>
            <person name="Schmutz J."/>
        </authorList>
    </citation>
    <scope>NUCLEOTIDE SEQUENCE [LARGE SCALE GENOMIC DNA]</scope>
    <source>
        <strain evidence="2">Tak-1</strain>
    </source>
</reference>
<feature type="region of interest" description="Disordered" evidence="1">
    <location>
        <begin position="1"/>
        <end position="207"/>
    </location>
</feature>
<feature type="compositionally biased region" description="Low complexity" evidence="1">
    <location>
        <begin position="138"/>
        <end position="149"/>
    </location>
</feature>
<dbReference type="EMBL" id="KZ772865">
    <property type="protein sequence ID" value="PTQ27466.1"/>
    <property type="molecule type" value="Genomic_DNA"/>
</dbReference>
<dbReference type="EMBL" id="KZ772865">
    <property type="protein sequence ID" value="PTQ27465.1"/>
    <property type="molecule type" value="Genomic_DNA"/>
</dbReference>
<name>A0A2R6W0T0_MARPO</name>
<dbReference type="EMBL" id="KZ772865">
    <property type="protein sequence ID" value="PTQ27469.1"/>
    <property type="molecule type" value="Genomic_DNA"/>
</dbReference>
<evidence type="ECO:0000313" key="3">
    <source>
        <dbReference type="Proteomes" id="UP000244005"/>
    </source>
</evidence>
<feature type="region of interest" description="Disordered" evidence="1">
    <location>
        <begin position="272"/>
        <end position="344"/>
    </location>
</feature>
<dbReference type="EMBL" id="KZ772865">
    <property type="protein sequence ID" value="PTQ27468.1"/>
    <property type="molecule type" value="Genomic_DNA"/>
</dbReference>
<feature type="region of interest" description="Disordered" evidence="1">
    <location>
        <begin position="374"/>
        <end position="397"/>
    </location>
</feature>
<feature type="compositionally biased region" description="Basic and acidic residues" evidence="1">
    <location>
        <begin position="19"/>
        <end position="32"/>
    </location>
</feature>
<gene>
    <name evidence="2" type="ORF">MARPO_0197s0013</name>
</gene>
<feature type="compositionally biased region" description="Basic and acidic residues" evidence="1">
    <location>
        <begin position="316"/>
        <end position="332"/>
    </location>
</feature>
<organism evidence="2 3">
    <name type="scientific">Marchantia polymorpha</name>
    <name type="common">Common liverwort</name>
    <name type="synonym">Marchantia aquatica</name>
    <dbReference type="NCBI Taxonomy" id="3197"/>
    <lineage>
        <taxon>Eukaryota</taxon>
        <taxon>Viridiplantae</taxon>
        <taxon>Streptophyta</taxon>
        <taxon>Embryophyta</taxon>
        <taxon>Marchantiophyta</taxon>
        <taxon>Marchantiopsida</taxon>
        <taxon>Marchantiidae</taxon>
        <taxon>Marchantiales</taxon>
        <taxon>Marchantiaceae</taxon>
        <taxon>Marchantia</taxon>
    </lineage>
</organism>
<dbReference type="AlphaFoldDB" id="A0A2R6W0T0"/>
<accession>A0A2R6W0T0</accession>
<keyword evidence="3" id="KW-1185">Reference proteome</keyword>
<reference evidence="3" key="1">
    <citation type="journal article" date="2017" name="Cell">
        <title>Insights into land plant evolution garnered from the Marchantia polymorpha genome.</title>
        <authorList>
            <person name="Bowman J.L."/>
            <person name="Kohchi T."/>
            <person name="Yamato K.T."/>
            <person name="Jenkins J."/>
            <person name="Shu S."/>
            <person name="Ishizaki K."/>
            <person name="Yamaoka S."/>
            <person name="Nishihama R."/>
            <person name="Nakamura Y."/>
            <person name="Berger F."/>
            <person name="Adam C."/>
            <person name="Aki S.S."/>
            <person name="Althoff F."/>
            <person name="Araki T."/>
            <person name="Arteaga-Vazquez M.A."/>
            <person name="Balasubrmanian S."/>
            <person name="Barry K."/>
            <person name="Bauer D."/>
            <person name="Boehm C.R."/>
            <person name="Briginshaw L."/>
            <person name="Caballero-Perez J."/>
            <person name="Catarino B."/>
            <person name="Chen F."/>
            <person name="Chiyoda S."/>
            <person name="Chovatia M."/>
            <person name="Davies K.M."/>
            <person name="Delmans M."/>
            <person name="Demura T."/>
            <person name="Dierschke T."/>
            <person name="Dolan L."/>
            <person name="Dorantes-Acosta A.E."/>
            <person name="Eklund D.M."/>
            <person name="Florent S.N."/>
            <person name="Flores-Sandoval E."/>
            <person name="Fujiyama A."/>
            <person name="Fukuzawa H."/>
            <person name="Galik B."/>
            <person name="Grimanelli D."/>
            <person name="Grimwood J."/>
            <person name="Grossniklaus U."/>
            <person name="Hamada T."/>
            <person name="Haseloff J."/>
            <person name="Hetherington A.J."/>
            <person name="Higo A."/>
            <person name="Hirakawa Y."/>
            <person name="Hundley H.N."/>
            <person name="Ikeda Y."/>
            <person name="Inoue K."/>
            <person name="Inoue S.I."/>
            <person name="Ishida S."/>
            <person name="Jia Q."/>
            <person name="Kakita M."/>
            <person name="Kanazawa T."/>
            <person name="Kawai Y."/>
            <person name="Kawashima T."/>
            <person name="Kennedy M."/>
            <person name="Kinose K."/>
            <person name="Kinoshita T."/>
            <person name="Kohara Y."/>
            <person name="Koide E."/>
            <person name="Komatsu K."/>
            <person name="Kopischke S."/>
            <person name="Kubo M."/>
            <person name="Kyozuka J."/>
            <person name="Lagercrantz U."/>
            <person name="Lin S.S."/>
            <person name="Lindquist E."/>
            <person name="Lipzen A.M."/>
            <person name="Lu C.W."/>
            <person name="De Luna E."/>
            <person name="Martienssen R.A."/>
            <person name="Minamino N."/>
            <person name="Mizutani M."/>
            <person name="Mizutani M."/>
            <person name="Mochizuki N."/>
            <person name="Monte I."/>
            <person name="Mosher R."/>
            <person name="Nagasaki H."/>
            <person name="Nakagami H."/>
            <person name="Naramoto S."/>
            <person name="Nishitani K."/>
            <person name="Ohtani M."/>
            <person name="Okamoto T."/>
            <person name="Okumura M."/>
            <person name="Phillips J."/>
            <person name="Pollak B."/>
            <person name="Reinders A."/>
            <person name="Rovekamp M."/>
            <person name="Sano R."/>
            <person name="Sawa S."/>
            <person name="Schmid M.W."/>
            <person name="Shirakawa M."/>
            <person name="Solano R."/>
            <person name="Spunde A."/>
            <person name="Suetsugu N."/>
            <person name="Sugano S."/>
            <person name="Sugiyama A."/>
            <person name="Sun R."/>
            <person name="Suzuki Y."/>
            <person name="Takenaka M."/>
            <person name="Takezawa D."/>
            <person name="Tomogane H."/>
            <person name="Tsuzuki M."/>
            <person name="Ueda T."/>
            <person name="Umeda M."/>
            <person name="Ward J.M."/>
            <person name="Watanabe Y."/>
            <person name="Yazaki K."/>
            <person name="Yokoyama R."/>
            <person name="Yoshitake Y."/>
            <person name="Yotsui I."/>
            <person name="Zachgo S."/>
            <person name="Schmutz J."/>
        </authorList>
    </citation>
    <scope>NUCLEOTIDE SEQUENCE [LARGE SCALE GENOMIC DNA]</scope>
    <source>
        <strain evidence="3">Tak-1</strain>
    </source>
</reference>
<evidence type="ECO:0000313" key="2">
    <source>
        <dbReference type="EMBL" id="PTQ27467.1"/>
    </source>
</evidence>
<feature type="compositionally biased region" description="Polar residues" evidence="1">
    <location>
        <begin position="53"/>
        <end position="78"/>
    </location>
</feature>
<evidence type="ECO:0000256" key="1">
    <source>
        <dbReference type="SAM" id="MobiDB-lite"/>
    </source>
</evidence>
<dbReference type="Proteomes" id="UP000244005">
    <property type="component" value="Unassembled WGS sequence"/>
</dbReference>
<sequence length="476" mass="50475">MAVIFFSPLLPPSAPSSAEPERGETGRRREGVPEAFGSTTSCPPGRPPEACASASSQPLDPGATNESNLGGPNRSRSLAPSDPGAKLMPNSAPVPSPGENRPAAPPTTIAAAGDDGQLGSIPPALQIPSSSYPPPSPSSTTPLPSAAAAVIDVRPETPSIRNLRSRSDPVPVPVPAPAPGNSATGGQDKLGTGLPRTRGAAGLPRASRSKGSLQRAVAGCWCCCESPRLLRCSRFTHSLPTARSTNLHRFPLFHCDRDRIWSRLPLRRPPPPSLLRPSPSHAFLRSCPRTTNRRRSPLPSRPCCTAPAGSRRVRWPRFEVRGPARPAPDRPGRSGSDPRTGAGAGIESRSVFFVFGSEARPDAIRRWFRRPGSAGSTFSHVSGGGRSSGSPGQAAVPSRLATRSCSRFSVRRWRVVSRPSYRFMLRPFGPAHVPVMIAHVTLSCSPFINSNHYSIPISSEWICSLFGSGLRVLDCG</sequence>
<protein>
    <submittedName>
        <fullName evidence="2">Uncharacterized protein</fullName>
    </submittedName>
</protein>
<dbReference type="EMBL" id="KZ772865">
    <property type="protein sequence ID" value="PTQ27464.1"/>
    <property type="molecule type" value="Genomic_DNA"/>
</dbReference>
<proteinExistence type="predicted"/>
<dbReference type="EMBL" id="KZ772865">
    <property type="protein sequence ID" value="PTQ27467.1"/>
    <property type="molecule type" value="Genomic_DNA"/>
</dbReference>